<gene>
    <name evidence="4" type="ORF">AB6A40_006859</name>
</gene>
<evidence type="ECO:0000259" key="2">
    <source>
        <dbReference type="Pfam" id="PF24339"/>
    </source>
</evidence>
<feature type="domain" description="P-granule-associated protein DEPS-1 second OB-fold" evidence="3">
    <location>
        <begin position="99"/>
        <end position="180"/>
    </location>
</feature>
<evidence type="ECO:0000313" key="5">
    <source>
        <dbReference type="Proteomes" id="UP001608902"/>
    </source>
</evidence>
<dbReference type="EMBL" id="JBGFUD010005144">
    <property type="protein sequence ID" value="MFH4980150.1"/>
    <property type="molecule type" value="Genomic_DNA"/>
</dbReference>
<dbReference type="InterPro" id="IPR057147">
    <property type="entry name" value="OB_DEPS-1_3rd"/>
</dbReference>
<feature type="domain" description="DUF7506" evidence="1">
    <location>
        <begin position="290"/>
        <end position="381"/>
    </location>
</feature>
<organism evidence="4 5">
    <name type="scientific">Gnathostoma spinigerum</name>
    <dbReference type="NCBI Taxonomy" id="75299"/>
    <lineage>
        <taxon>Eukaryota</taxon>
        <taxon>Metazoa</taxon>
        <taxon>Ecdysozoa</taxon>
        <taxon>Nematoda</taxon>
        <taxon>Chromadorea</taxon>
        <taxon>Rhabditida</taxon>
        <taxon>Spirurina</taxon>
        <taxon>Gnathostomatomorpha</taxon>
        <taxon>Gnathostomatoidea</taxon>
        <taxon>Gnathostomatidae</taxon>
        <taxon>Gnathostoma</taxon>
    </lineage>
</organism>
<protein>
    <submittedName>
        <fullName evidence="4">Uncharacterized protein</fullName>
    </submittedName>
</protein>
<dbReference type="InterPro" id="IPR055929">
    <property type="entry name" value="DUF7506"/>
</dbReference>
<dbReference type="Pfam" id="PF24338">
    <property type="entry name" value="DUF7506"/>
    <property type="match status" value="1"/>
</dbReference>
<reference evidence="4 5" key="1">
    <citation type="submission" date="2024-08" db="EMBL/GenBank/DDBJ databases">
        <title>Gnathostoma spinigerum genome.</title>
        <authorList>
            <person name="Gonzalez-Bertolin B."/>
            <person name="Monzon S."/>
            <person name="Zaballos A."/>
            <person name="Jimenez P."/>
            <person name="Dekumyoy P."/>
            <person name="Varona S."/>
            <person name="Cuesta I."/>
            <person name="Sumanam S."/>
            <person name="Adisakwattana P."/>
            <person name="Gasser R.B."/>
            <person name="Hernandez-Gonzalez A."/>
            <person name="Young N.D."/>
            <person name="Perteguer M.J."/>
        </authorList>
    </citation>
    <scope>NUCLEOTIDE SEQUENCE [LARGE SCALE GENOMIC DNA]</scope>
    <source>
        <strain evidence="4">AL3</strain>
        <tissue evidence="4">Liver</tissue>
    </source>
</reference>
<dbReference type="Proteomes" id="UP001608902">
    <property type="component" value="Unassembled WGS sequence"/>
</dbReference>
<accession>A0ABD6EJJ7</accession>
<dbReference type="Pfam" id="PF24342">
    <property type="entry name" value="OB_DEPS-1_2nd"/>
    <property type="match status" value="1"/>
</dbReference>
<feature type="domain" description="P-granule-associated protein DEPS-1 third OB-fold" evidence="2">
    <location>
        <begin position="222"/>
        <end position="283"/>
    </location>
</feature>
<comment type="caution">
    <text evidence="4">The sequence shown here is derived from an EMBL/GenBank/DDBJ whole genome shotgun (WGS) entry which is preliminary data.</text>
</comment>
<dbReference type="AlphaFoldDB" id="A0ABD6EJJ7"/>
<dbReference type="InterPro" id="IPR057143">
    <property type="entry name" value="OB_DEPS-1_2nd"/>
</dbReference>
<proteinExistence type="predicted"/>
<evidence type="ECO:0000259" key="1">
    <source>
        <dbReference type="Pfam" id="PF24338"/>
    </source>
</evidence>
<sequence>MRPPAWELQIISLHIPASIMHGLIVTDDLDNILRYMAFVSMDQPLLYVRLDRPEGRLCKEDRKRLEKKELKFGDSIEFDEGKLDRNMVILEYERILPMFEARGDGSHFQIKTCCVFRPQAATEVGCAVQCYTEVFGVTDVEYATGRRFLPDVALDCWVSVDVNSVNRLDLSFGEYDRISENQVLVPLAPWNREDKRFVVKYDGLDDSDCFNEKSEQYPPPALHKESGIVTGERRIFCNKHMGIDCLFVALPPKYDAADFVGHHVVFDAEYIDALHVYAVTRYRLLPGVPVPTKTSYFGTELSLQTYVTWRAEDALPFGYFSSHGGEFGVVYDRHAYMAGLLFGSKCGTSNAVFVTDIGCESSVRFRISSLAEKTSSKVKKIVEEGIAPLSSVQGIIIGNRSVFASEFGNIFFVFDEYTCDWDILPIGTRICFTAEPCENLAFFHVTKWSYSGDEALQSVTTSQGHTFKTTVRMDPKWDLYISREFGVVDDPDRILETKKPKRPLEVWVREVDRNNHVHTRFIVHSVDEPPPGLFEEEKKNVAENMVPLPKLPHQESQEVSECLGRECRSLCLVRKLLNDKVIYRAIRETLDPKEWEKLLETLIVD</sequence>
<dbReference type="Pfam" id="PF24339">
    <property type="entry name" value="OB_DEPS-1_3rd"/>
    <property type="match status" value="1"/>
</dbReference>
<evidence type="ECO:0000313" key="4">
    <source>
        <dbReference type="EMBL" id="MFH4980150.1"/>
    </source>
</evidence>
<name>A0ABD6EJJ7_9BILA</name>
<keyword evidence="5" id="KW-1185">Reference proteome</keyword>
<evidence type="ECO:0000259" key="3">
    <source>
        <dbReference type="Pfam" id="PF24342"/>
    </source>
</evidence>